<evidence type="ECO:0000259" key="1">
    <source>
        <dbReference type="Pfam" id="PF24986"/>
    </source>
</evidence>
<name>A0A645FCS1_9ZZZZ</name>
<reference evidence="2" key="1">
    <citation type="submission" date="2019-08" db="EMBL/GenBank/DDBJ databases">
        <authorList>
            <person name="Kucharzyk K."/>
            <person name="Murdoch R.W."/>
            <person name="Higgins S."/>
            <person name="Loffler F."/>
        </authorList>
    </citation>
    <scope>NUCLEOTIDE SEQUENCE</scope>
</reference>
<dbReference type="Pfam" id="PF24986">
    <property type="entry name" value="PRC_RimM"/>
    <property type="match status" value="1"/>
</dbReference>
<feature type="domain" description="Ribosome maturation factor RimM PRC barrel" evidence="1">
    <location>
        <begin position="66"/>
        <end position="130"/>
    </location>
</feature>
<accession>A0A645FCS1</accession>
<gene>
    <name evidence="2" type="primary">rimM_37</name>
    <name evidence="2" type="ORF">SDC9_159397</name>
</gene>
<evidence type="ECO:0000313" key="2">
    <source>
        <dbReference type="EMBL" id="MPN12087.1"/>
    </source>
</evidence>
<dbReference type="InterPro" id="IPR011033">
    <property type="entry name" value="PRC_barrel-like_sf"/>
</dbReference>
<protein>
    <submittedName>
        <fullName evidence="2">Ribosome maturation factor RimM</fullName>
    </submittedName>
</protein>
<comment type="caution">
    <text evidence="2">The sequence shown here is derived from an EMBL/GenBank/DDBJ whole genome shotgun (WGS) entry which is preliminary data.</text>
</comment>
<sequence length="138" mass="15387">MIFVQVDGLFVPFFFEEYRFKSDDAGIIHFQDINSDTEARELSNLPIFLHHDQTSGVDVLLSANPIIGFSIIDSVLGPIGEIVDVDDSTMNVLLIVQVKGDTVYIPFADEYINQIDESAKTIHTTLPDGLFDNDGDTY</sequence>
<dbReference type="AlphaFoldDB" id="A0A645FCS1"/>
<dbReference type="Gene3D" id="2.30.30.240">
    <property type="entry name" value="PRC-barrel domain"/>
    <property type="match status" value="1"/>
</dbReference>
<organism evidence="2">
    <name type="scientific">bioreactor metagenome</name>
    <dbReference type="NCBI Taxonomy" id="1076179"/>
    <lineage>
        <taxon>unclassified sequences</taxon>
        <taxon>metagenomes</taxon>
        <taxon>ecological metagenomes</taxon>
    </lineage>
</organism>
<dbReference type="SUPFAM" id="SSF50346">
    <property type="entry name" value="PRC-barrel domain"/>
    <property type="match status" value="1"/>
</dbReference>
<dbReference type="InterPro" id="IPR056792">
    <property type="entry name" value="PRC_RimM"/>
</dbReference>
<dbReference type="EMBL" id="VSSQ01058359">
    <property type="protein sequence ID" value="MPN12087.1"/>
    <property type="molecule type" value="Genomic_DNA"/>
</dbReference>
<proteinExistence type="predicted"/>